<dbReference type="Proteomes" id="UP001054889">
    <property type="component" value="Unassembled WGS sequence"/>
</dbReference>
<dbReference type="EMBL" id="BQKI01000078">
    <property type="protein sequence ID" value="GJN25681.1"/>
    <property type="molecule type" value="Genomic_DNA"/>
</dbReference>
<dbReference type="InterPro" id="IPR011009">
    <property type="entry name" value="Kinase-like_dom_sf"/>
</dbReference>
<keyword evidence="3" id="KW-1185">Reference proteome</keyword>
<proteinExistence type="predicted"/>
<evidence type="ECO:0000259" key="1">
    <source>
        <dbReference type="PROSITE" id="PS50011"/>
    </source>
</evidence>
<dbReference type="Pfam" id="PF00069">
    <property type="entry name" value="Pkinase"/>
    <property type="match status" value="1"/>
</dbReference>
<dbReference type="InterPro" id="IPR000719">
    <property type="entry name" value="Prot_kinase_dom"/>
</dbReference>
<reference evidence="2" key="2">
    <citation type="submission" date="2021-12" db="EMBL/GenBank/DDBJ databases">
        <title>Resequencing data analysis of finger millet.</title>
        <authorList>
            <person name="Hatakeyama M."/>
            <person name="Aluri S."/>
            <person name="Balachadran M.T."/>
            <person name="Sivarajan S.R."/>
            <person name="Poveda L."/>
            <person name="Shimizu-Inatsugi R."/>
            <person name="Schlapbach R."/>
            <person name="Sreeman S.M."/>
            <person name="Shimizu K.K."/>
        </authorList>
    </citation>
    <scope>NUCLEOTIDE SEQUENCE</scope>
</reference>
<dbReference type="GO" id="GO:0004672">
    <property type="term" value="F:protein kinase activity"/>
    <property type="evidence" value="ECO:0007669"/>
    <property type="project" value="InterPro"/>
</dbReference>
<accession>A0AAV5EUD9</accession>
<reference evidence="2" key="1">
    <citation type="journal article" date="2018" name="DNA Res.">
        <title>Multiple hybrid de novo genome assembly of finger millet, an orphan allotetraploid crop.</title>
        <authorList>
            <person name="Hatakeyama M."/>
            <person name="Aluri S."/>
            <person name="Balachadran M.T."/>
            <person name="Sivarajan S.R."/>
            <person name="Patrignani A."/>
            <person name="Gruter S."/>
            <person name="Poveda L."/>
            <person name="Shimizu-Inatsugi R."/>
            <person name="Baeten J."/>
            <person name="Francoijs K.J."/>
            <person name="Nataraja K.N."/>
            <person name="Reddy Y.A.N."/>
            <person name="Phadnis S."/>
            <person name="Ravikumar R.L."/>
            <person name="Schlapbach R."/>
            <person name="Sreeman S.M."/>
            <person name="Shimizu K.K."/>
        </authorList>
    </citation>
    <scope>NUCLEOTIDE SEQUENCE</scope>
</reference>
<gene>
    <name evidence="2" type="primary">gb13541</name>
    <name evidence="2" type="ORF">PR202_gb13541</name>
</gene>
<dbReference type="GO" id="GO:0005524">
    <property type="term" value="F:ATP binding"/>
    <property type="evidence" value="ECO:0007669"/>
    <property type="project" value="InterPro"/>
</dbReference>
<dbReference type="PROSITE" id="PS50011">
    <property type="entry name" value="PROTEIN_KINASE_DOM"/>
    <property type="match status" value="1"/>
</dbReference>
<evidence type="ECO:0000313" key="2">
    <source>
        <dbReference type="EMBL" id="GJN25681.1"/>
    </source>
</evidence>
<comment type="caution">
    <text evidence="2">The sequence shown here is derived from an EMBL/GenBank/DDBJ whole genome shotgun (WGS) entry which is preliminary data.</text>
</comment>
<dbReference type="Gene3D" id="1.10.510.10">
    <property type="entry name" value="Transferase(Phosphotransferase) domain 1"/>
    <property type="match status" value="1"/>
</dbReference>
<organism evidence="2 3">
    <name type="scientific">Eleusine coracana subsp. coracana</name>
    <dbReference type="NCBI Taxonomy" id="191504"/>
    <lineage>
        <taxon>Eukaryota</taxon>
        <taxon>Viridiplantae</taxon>
        <taxon>Streptophyta</taxon>
        <taxon>Embryophyta</taxon>
        <taxon>Tracheophyta</taxon>
        <taxon>Spermatophyta</taxon>
        <taxon>Magnoliopsida</taxon>
        <taxon>Liliopsida</taxon>
        <taxon>Poales</taxon>
        <taxon>Poaceae</taxon>
        <taxon>PACMAD clade</taxon>
        <taxon>Chloridoideae</taxon>
        <taxon>Cynodonteae</taxon>
        <taxon>Eleusininae</taxon>
        <taxon>Eleusine</taxon>
    </lineage>
</organism>
<feature type="domain" description="Protein kinase" evidence="1">
    <location>
        <begin position="1"/>
        <end position="89"/>
    </location>
</feature>
<dbReference type="PANTHER" id="PTHR45707:SF43">
    <property type="entry name" value="PROTEIN KINASE DOMAIN-CONTAINING PROTEIN"/>
    <property type="match status" value="1"/>
</dbReference>
<dbReference type="PANTHER" id="PTHR45707">
    <property type="entry name" value="C2 CALCIUM/LIPID-BINDING PLANT PHOSPHORIBOSYLTRANSFERASE FAMILY PROTEIN"/>
    <property type="match status" value="1"/>
</dbReference>
<name>A0AAV5EUD9_ELECO</name>
<dbReference type="AlphaFoldDB" id="A0AAV5EUD9"/>
<sequence length="89" mass="9956">MEPKITDFGLSRCNDGTQSTIVTKNLKGTFGYMPPELIKDGKISSKSDIFSLGIIMRRLLMGSDNENSTENVRTVFLNFLIPVFIILLI</sequence>
<evidence type="ECO:0000313" key="3">
    <source>
        <dbReference type="Proteomes" id="UP001054889"/>
    </source>
</evidence>
<dbReference type="SUPFAM" id="SSF56112">
    <property type="entry name" value="Protein kinase-like (PK-like)"/>
    <property type="match status" value="1"/>
</dbReference>
<protein>
    <recommendedName>
        <fullName evidence="1">Protein kinase domain-containing protein</fullName>
    </recommendedName>
</protein>